<accession>A0A0H2SNU8</accession>
<proteinExistence type="predicted"/>
<evidence type="ECO:0000313" key="3">
    <source>
        <dbReference type="Proteomes" id="UP000053477"/>
    </source>
</evidence>
<dbReference type="AlphaFoldDB" id="A0A0H2SNU8"/>
<dbReference type="InParanoid" id="A0A0H2SNU8"/>
<name>A0A0H2SNU8_9AGAM</name>
<gene>
    <name evidence="2" type="ORF">SCHPADRAFT_98235</name>
</gene>
<evidence type="ECO:0000256" key="1">
    <source>
        <dbReference type="SAM" id="MobiDB-lite"/>
    </source>
</evidence>
<reference evidence="2 3" key="1">
    <citation type="submission" date="2015-04" db="EMBL/GenBank/DDBJ databases">
        <title>Complete genome sequence of Schizopora paradoxa KUC8140, a cosmopolitan wood degrader in East Asia.</title>
        <authorList>
            <consortium name="DOE Joint Genome Institute"/>
            <person name="Min B."/>
            <person name="Park H."/>
            <person name="Jang Y."/>
            <person name="Kim J.-J."/>
            <person name="Kim K.H."/>
            <person name="Pangilinan J."/>
            <person name="Lipzen A."/>
            <person name="Riley R."/>
            <person name="Grigoriev I.V."/>
            <person name="Spatafora J.W."/>
            <person name="Choi I.-G."/>
        </authorList>
    </citation>
    <scope>NUCLEOTIDE SEQUENCE [LARGE SCALE GENOMIC DNA]</scope>
    <source>
        <strain evidence="2 3">KUC8140</strain>
    </source>
</reference>
<feature type="region of interest" description="Disordered" evidence="1">
    <location>
        <begin position="60"/>
        <end position="94"/>
    </location>
</feature>
<protein>
    <submittedName>
        <fullName evidence="2">Uncharacterized protein</fullName>
    </submittedName>
</protein>
<keyword evidence="3" id="KW-1185">Reference proteome</keyword>
<dbReference type="EMBL" id="KQ085891">
    <property type="protein sequence ID" value="KLO18766.1"/>
    <property type="molecule type" value="Genomic_DNA"/>
</dbReference>
<evidence type="ECO:0000313" key="2">
    <source>
        <dbReference type="EMBL" id="KLO18766.1"/>
    </source>
</evidence>
<organism evidence="2 3">
    <name type="scientific">Schizopora paradoxa</name>
    <dbReference type="NCBI Taxonomy" id="27342"/>
    <lineage>
        <taxon>Eukaryota</taxon>
        <taxon>Fungi</taxon>
        <taxon>Dikarya</taxon>
        <taxon>Basidiomycota</taxon>
        <taxon>Agaricomycotina</taxon>
        <taxon>Agaricomycetes</taxon>
        <taxon>Hymenochaetales</taxon>
        <taxon>Schizoporaceae</taxon>
        <taxon>Schizopora</taxon>
    </lineage>
</organism>
<dbReference type="Proteomes" id="UP000053477">
    <property type="component" value="Unassembled WGS sequence"/>
</dbReference>
<sequence length="195" mass="21811">MACVVRLSFFFQCQELRADHDSCSRSPRLMTRLTASILILILTSTDLLISTLPLDPRPVDDITSPLTTPHTSPNSSSRRSPPGARFSRSSSGCRWRRKKSIGSLRAAIGRTRSVWRRRRARTRTSSSYRNARYIAVLERKLSEIVGADWPSTFELSSTSTAQEDLSAANASSFFAPGFVASPPSMDMELERRGRR</sequence>
<feature type="compositionally biased region" description="Low complexity" evidence="1">
    <location>
        <begin position="63"/>
        <end position="91"/>
    </location>
</feature>